<dbReference type="PROSITE" id="PS00108">
    <property type="entry name" value="PROTEIN_KINASE_ST"/>
    <property type="match status" value="1"/>
</dbReference>
<dbReference type="InterPro" id="IPR052422">
    <property type="entry name" value="Auxin_Ser/Thr_Kinase"/>
</dbReference>
<evidence type="ECO:0000256" key="13">
    <source>
        <dbReference type="ARBA" id="ARBA00022853"/>
    </source>
</evidence>
<keyword evidence="3" id="KW-0678">Repressor</keyword>
<keyword evidence="10 18" id="KW-0547">Nucleotide-binding</keyword>
<dbReference type="InterPro" id="IPR023696">
    <property type="entry name" value="Ureohydrolase_dom_sf"/>
</dbReference>
<evidence type="ECO:0000256" key="3">
    <source>
        <dbReference type="ARBA" id="ARBA00022491"/>
    </source>
</evidence>
<keyword evidence="5" id="KW-0433">Leucine-rich repeat</keyword>
<dbReference type="InterPro" id="IPR008271">
    <property type="entry name" value="Ser/Thr_kinase_AS"/>
</dbReference>
<feature type="compositionally biased region" description="Low complexity" evidence="19">
    <location>
        <begin position="452"/>
        <end position="473"/>
    </location>
</feature>
<dbReference type="Proteomes" id="UP001318860">
    <property type="component" value="Unassembled WGS sequence"/>
</dbReference>
<evidence type="ECO:0000259" key="21">
    <source>
        <dbReference type="PROSITE" id="PS50011"/>
    </source>
</evidence>
<keyword evidence="13" id="KW-0156">Chromatin regulator</keyword>
<evidence type="ECO:0000256" key="4">
    <source>
        <dbReference type="ARBA" id="ARBA00022527"/>
    </source>
</evidence>
<evidence type="ECO:0000256" key="20">
    <source>
        <dbReference type="SAM" id="Phobius"/>
    </source>
</evidence>
<dbReference type="InterPro" id="IPR001611">
    <property type="entry name" value="Leu-rich_rpt"/>
</dbReference>
<keyword evidence="14 20" id="KW-1133">Transmembrane helix</keyword>
<feature type="region of interest" description="Disordered" evidence="19">
    <location>
        <begin position="812"/>
        <end position="848"/>
    </location>
</feature>
<proteinExistence type="inferred from homology"/>
<dbReference type="Gene3D" id="3.80.10.10">
    <property type="entry name" value="Ribonuclease Inhibitor"/>
    <property type="match status" value="2"/>
</dbReference>
<evidence type="ECO:0000256" key="18">
    <source>
        <dbReference type="PROSITE-ProRule" id="PRU10141"/>
    </source>
</evidence>
<dbReference type="PANTHER" id="PTHR47986:SF1">
    <property type="entry name" value="OS04G0685900 PROTEIN"/>
    <property type="match status" value="1"/>
</dbReference>
<evidence type="ECO:0000256" key="10">
    <source>
        <dbReference type="ARBA" id="ARBA00022741"/>
    </source>
</evidence>
<keyword evidence="11" id="KW-0418">Kinase</keyword>
<dbReference type="PANTHER" id="PTHR47986">
    <property type="entry name" value="OSJNBA0070M12.3 PROTEIN"/>
    <property type="match status" value="1"/>
</dbReference>
<evidence type="ECO:0000256" key="15">
    <source>
        <dbReference type="ARBA" id="ARBA00023136"/>
    </source>
</evidence>
<evidence type="ECO:0000256" key="19">
    <source>
        <dbReference type="SAM" id="MobiDB-lite"/>
    </source>
</evidence>
<dbReference type="InterPro" id="IPR011009">
    <property type="entry name" value="Kinase-like_dom_sf"/>
</dbReference>
<dbReference type="SUPFAM" id="SSF52768">
    <property type="entry name" value="Arginase/deacetylase"/>
    <property type="match status" value="1"/>
</dbReference>
<evidence type="ECO:0000313" key="23">
    <source>
        <dbReference type="Proteomes" id="UP001318860"/>
    </source>
</evidence>
<dbReference type="InterPro" id="IPR032675">
    <property type="entry name" value="LRR_dom_sf"/>
</dbReference>
<protein>
    <recommendedName>
        <fullName evidence="21">Protein kinase domain-containing protein</fullName>
    </recommendedName>
</protein>
<keyword evidence="6" id="KW-0808">Transferase</keyword>
<keyword evidence="23" id="KW-1185">Reference proteome</keyword>
<feature type="compositionally biased region" description="Polar residues" evidence="19">
    <location>
        <begin position="838"/>
        <end position="848"/>
    </location>
</feature>
<dbReference type="Pfam" id="PF07714">
    <property type="entry name" value="PK_Tyr_Ser-Thr"/>
    <property type="match status" value="1"/>
</dbReference>
<keyword evidence="16" id="KW-0675">Receptor</keyword>
<dbReference type="SUPFAM" id="SSF56112">
    <property type="entry name" value="Protein kinase-like (PK-like)"/>
    <property type="match status" value="1"/>
</dbReference>
<evidence type="ECO:0000256" key="2">
    <source>
        <dbReference type="ARBA" id="ARBA00008684"/>
    </source>
</evidence>
<dbReference type="Pfam" id="PF08263">
    <property type="entry name" value="LRRNT_2"/>
    <property type="match status" value="2"/>
</dbReference>
<comment type="subcellular location">
    <subcellularLocation>
        <location evidence="1">Membrane</location>
        <topology evidence="1">Single-pass membrane protein</topology>
    </subcellularLocation>
</comment>
<evidence type="ECO:0000256" key="1">
    <source>
        <dbReference type="ARBA" id="ARBA00004167"/>
    </source>
</evidence>
<reference evidence="22 23" key="1">
    <citation type="journal article" date="2021" name="Comput. Struct. Biotechnol. J.">
        <title>De novo genome assembly of the potent medicinal plant Rehmannia glutinosa using nanopore technology.</title>
        <authorList>
            <person name="Ma L."/>
            <person name="Dong C."/>
            <person name="Song C."/>
            <person name="Wang X."/>
            <person name="Zheng X."/>
            <person name="Niu Y."/>
            <person name="Chen S."/>
            <person name="Feng W."/>
        </authorList>
    </citation>
    <scope>NUCLEOTIDE SEQUENCE [LARGE SCALE GENOMIC DNA]</scope>
    <source>
        <strain evidence="22">DH-2019</strain>
    </source>
</reference>
<evidence type="ECO:0000256" key="17">
    <source>
        <dbReference type="ARBA" id="ARBA00023180"/>
    </source>
</evidence>
<keyword evidence="12 18" id="KW-0067">ATP-binding</keyword>
<keyword evidence="7 20" id="KW-0812">Transmembrane</keyword>
<dbReference type="InterPro" id="IPR017441">
    <property type="entry name" value="Protein_kinase_ATP_BS"/>
</dbReference>
<dbReference type="InterPro" id="IPR037138">
    <property type="entry name" value="His_deacetylse_dom_sf"/>
</dbReference>
<comment type="similarity">
    <text evidence="2">Belongs to the protein kinase superfamily. Ser/Thr protein kinase family.</text>
</comment>
<dbReference type="SMART" id="SM00220">
    <property type="entry name" value="S_TKc"/>
    <property type="match status" value="1"/>
</dbReference>
<evidence type="ECO:0000256" key="14">
    <source>
        <dbReference type="ARBA" id="ARBA00022989"/>
    </source>
</evidence>
<keyword evidence="15 20" id="KW-0472">Membrane</keyword>
<dbReference type="Gene3D" id="3.40.800.20">
    <property type="entry name" value="Histone deacetylase domain"/>
    <property type="match status" value="1"/>
</dbReference>
<dbReference type="InterPro" id="IPR001245">
    <property type="entry name" value="Ser-Thr/Tyr_kinase_cat_dom"/>
</dbReference>
<keyword evidence="8" id="KW-0732">Signal</keyword>
<dbReference type="EMBL" id="JABTTQ020000012">
    <property type="protein sequence ID" value="KAK6144179.1"/>
    <property type="molecule type" value="Genomic_DNA"/>
</dbReference>
<sequence>MEGYRKIGQIVREMADKHCDGRILIVQEGGYHVTYSAYCLHATLEGVLNFPVPQLSDPIAYYPEDEAFSTVQIGPVMNPPVRGGFKPRQAGLGVGGVNGVTDQNDFEILNDFRNGLKNPELLKWPVNGNDPCGPPSWPHVFCSKNRVTQIQVQGLGLQGPLPQNLNQLDKLQNLGLQKNKFNGNLPSFSGLSDLQFAYLDFNEFDTIPADFFHGLSNIRVLALDENPFNQSSGWIIPSELAESFQLVNFSCSGCNIVGPLPDFFGKFPSLVSLRLSYNRLSGNIPSTFRDSMLQVLWLNDQEGDGMNGPIDVIGTMTCFEWSGNDPCQEPWWGISCNARNEVSVINLQRLGLNGTLSPSLVNLPSLLEIHLEGNNLHGTVPSNLTRLSVLRLLNLSGNNFEPPLPRFRDGVKVVIDGNAKFQAKGPSPVSTPSPSNSPEMTPNNPSSGEYQPSDSPSSGNSKPNSPNSPISVNTLSPTKPRVLVIAAAAAGSTVSTLLAVVLAVYCLRKRKRTKNHPAGFVIHPKDSSGHDNTLKIAVVNGSPLEARTSNGGMENAHVIEAGNLLISLQVLRKVTKDFAQENELGRGGFGVVYKGELEDGTKLAVKRMVVGVACNKALDEFQSEIEVLSKVRHRHLVSLLGYSVERDERLLVYEYMPQGALSRHLFRWKSLGLEPLSWTKRISIALDVARGVEYLHTLAHQSFIHRDLKSANILLDDDFRAKVSDFGLVKLAPGRDMSVATRLAGTFGTLHLNMLPDTALPGTQIIVPKWDTPNAMLAQLVEKWKPYEETDRFSGINMTLPLPQMLKGWQDEEEMDTQDFSQDSKGSIPAKPSGFADSFTSADAMSLR</sequence>
<evidence type="ECO:0000256" key="16">
    <source>
        <dbReference type="ARBA" id="ARBA00023170"/>
    </source>
</evidence>
<gene>
    <name evidence="22" type="ORF">DH2020_020999</name>
</gene>
<dbReference type="Gene3D" id="3.30.200.20">
    <property type="entry name" value="Phosphorylase Kinase, domain 1"/>
    <property type="match status" value="1"/>
</dbReference>
<feature type="region of interest" description="Disordered" evidence="19">
    <location>
        <begin position="421"/>
        <end position="475"/>
    </location>
</feature>
<feature type="transmembrane region" description="Helical" evidence="20">
    <location>
        <begin position="482"/>
        <end position="507"/>
    </location>
</feature>
<organism evidence="22 23">
    <name type="scientific">Rehmannia glutinosa</name>
    <name type="common">Chinese foxglove</name>
    <dbReference type="NCBI Taxonomy" id="99300"/>
    <lineage>
        <taxon>Eukaryota</taxon>
        <taxon>Viridiplantae</taxon>
        <taxon>Streptophyta</taxon>
        <taxon>Embryophyta</taxon>
        <taxon>Tracheophyta</taxon>
        <taxon>Spermatophyta</taxon>
        <taxon>Magnoliopsida</taxon>
        <taxon>eudicotyledons</taxon>
        <taxon>Gunneridae</taxon>
        <taxon>Pentapetalae</taxon>
        <taxon>asterids</taxon>
        <taxon>lamiids</taxon>
        <taxon>Lamiales</taxon>
        <taxon>Orobanchaceae</taxon>
        <taxon>Rehmannieae</taxon>
        <taxon>Rehmannia</taxon>
    </lineage>
</organism>
<name>A0ABR0WCZ1_REHGL</name>
<accession>A0ABR0WCZ1</accession>
<evidence type="ECO:0000256" key="12">
    <source>
        <dbReference type="ARBA" id="ARBA00022840"/>
    </source>
</evidence>
<feature type="compositionally biased region" description="Low complexity" evidence="19">
    <location>
        <begin position="426"/>
        <end position="438"/>
    </location>
</feature>
<keyword evidence="9" id="KW-0677">Repeat</keyword>
<dbReference type="InterPro" id="IPR000719">
    <property type="entry name" value="Prot_kinase_dom"/>
</dbReference>
<keyword evidence="4" id="KW-0723">Serine/threonine-protein kinase</keyword>
<feature type="compositionally biased region" description="Polar residues" evidence="19">
    <location>
        <begin position="439"/>
        <end position="450"/>
    </location>
</feature>
<feature type="domain" description="Protein kinase" evidence="21">
    <location>
        <begin position="578"/>
        <end position="848"/>
    </location>
</feature>
<dbReference type="PROSITE" id="PS00107">
    <property type="entry name" value="PROTEIN_KINASE_ATP"/>
    <property type="match status" value="1"/>
</dbReference>
<comment type="caution">
    <text evidence="22">The sequence shown here is derived from an EMBL/GenBank/DDBJ whole genome shotgun (WGS) entry which is preliminary data.</text>
</comment>
<evidence type="ECO:0000256" key="5">
    <source>
        <dbReference type="ARBA" id="ARBA00022614"/>
    </source>
</evidence>
<evidence type="ECO:0000256" key="6">
    <source>
        <dbReference type="ARBA" id="ARBA00022679"/>
    </source>
</evidence>
<evidence type="ECO:0000256" key="8">
    <source>
        <dbReference type="ARBA" id="ARBA00022729"/>
    </source>
</evidence>
<keyword evidence="17" id="KW-0325">Glycoprotein</keyword>
<evidence type="ECO:0000256" key="11">
    <source>
        <dbReference type="ARBA" id="ARBA00022777"/>
    </source>
</evidence>
<dbReference type="Pfam" id="PF00560">
    <property type="entry name" value="LRR_1"/>
    <property type="match status" value="1"/>
</dbReference>
<evidence type="ECO:0000256" key="7">
    <source>
        <dbReference type="ARBA" id="ARBA00022692"/>
    </source>
</evidence>
<evidence type="ECO:0000256" key="9">
    <source>
        <dbReference type="ARBA" id="ARBA00022737"/>
    </source>
</evidence>
<dbReference type="PROSITE" id="PS50011">
    <property type="entry name" value="PROTEIN_KINASE_DOM"/>
    <property type="match status" value="1"/>
</dbReference>
<dbReference type="InterPro" id="IPR013210">
    <property type="entry name" value="LRR_N_plant-typ"/>
</dbReference>
<feature type="binding site" evidence="18">
    <location>
        <position position="606"/>
    </location>
    <ligand>
        <name>ATP</name>
        <dbReference type="ChEBI" id="CHEBI:30616"/>
    </ligand>
</feature>
<dbReference type="SUPFAM" id="SSF52058">
    <property type="entry name" value="L domain-like"/>
    <property type="match status" value="1"/>
</dbReference>
<evidence type="ECO:0000313" key="22">
    <source>
        <dbReference type="EMBL" id="KAK6144179.1"/>
    </source>
</evidence>
<dbReference type="Gene3D" id="1.10.510.10">
    <property type="entry name" value="Transferase(Phosphotransferase) domain 1"/>
    <property type="match status" value="1"/>
</dbReference>